<dbReference type="InterPro" id="IPR036179">
    <property type="entry name" value="Ig-like_dom_sf"/>
</dbReference>
<evidence type="ECO:0000256" key="3">
    <source>
        <dbReference type="ARBA" id="ARBA00023170"/>
    </source>
</evidence>
<evidence type="ECO:0000313" key="8">
    <source>
        <dbReference type="Ensembl" id="ENSPLOP00000014141.1"/>
    </source>
</evidence>
<dbReference type="InterPro" id="IPR013106">
    <property type="entry name" value="Ig_V-set"/>
</dbReference>
<evidence type="ECO:0000313" key="9">
    <source>
        <dbReference type="Proteomes" id="UP000694399"/>
    </source>
</evidence>
<dbReference type="PANTHER" id="PTHR19367">
    <property type="entry name" value="T-CELL RECEPTOR ALPHA CHAIN V REGION"/>
    <property type="match status" value="1"/>
</dbReference>
<dbReference type="Ensembl" id="ENSPLOT00000015677.1">
    <property type="protein sequence ID" value="ENSPLOP00000014141.1"/>
    <property type="gene ID" value="ENSPLOG00000010369.1"/>
</dbReference>
<evidence type="ECO:0000256" key="6">
    <source>
        <dbReference type="SAM" id="MobiDB-lite"/>
    </source>
</evidence>
<accession>A0A8C8X4X5</accession>
<dbReference type="Gene3D" id="2.60.40.10">
    <property type="entry name" value="Immunoglobulins"/>
    <property type="match status" value="1"/>
</dbReference>
<dbReference type="InterPro" id="IPR051287">
    <property type="entry name" value="TCR_variable_region"/>
</dbReference>
<keyword evidence="9" id="KW-1185">Reference proteome</keyword>
<keyword evidence="5" id="KW-1279">T cell receptor</keyword>
<dbReference type="GO" id="GO:0002250">
    <property type="term" value="P:adaptive immune response"/>
    <property type="evidence" value="ECO:0007669"/>
    <property type="project" value="UniProtKB-KW"/>
</dbReference>
<dbReference type="InterPro" id="IPR013783">
    <property type="entry name" value="Ig-like_fold"/>
</dbReference>
<evidence type="ECO:0000256" key="4">
    <source>
        <dbReference type="ARBA" id="ARBA00023319"/>
    </source>
</evidence>
<keyword evidence="1" id="KW-0732">Signal</keyword>
<dbReference type="PROSITE" id="PS50835">
    <property type="entry name" value="IG_LIKE"/>
    <property type="match status" value="1"/>
</dbReference>
<evidence type="ECO:0000259" key="7">
    <source>
        <dbReference type="PROSITE" id="PS50835"/>
    </source>
</evidence>
<organism evidence="8 9">
    <name type="scientific">Panthera leo</name>
    <name type="common">Lion</name>
    <dbReference type="NCBI Taxonomy" id="9689"/>
    <lineage>
        <taxon>Eukaryota</taxon>
        <taxon>Metazoa</taxon>
        <taxon>Chordata</taxon>
        <taxon>Craniata</taxon>
        <taxon>Vertebrata</taxon>
        <taxon>Euteleostomi</taxon>
        <taxon>Mammalia</taxon>
        <taxon>Eutheria</taxon>
        <taxon>Laurasiatheria</taxon>
        <taxon>Carnivora</taxon>
        <taxon>Feliformia</taxon>
        <taxon>Felidae</taxon>
        <taxon>Pantherinae</taxon>
        <taxon>Panthera</taxon>
    </lineage>
</organism>
<dbReference type="Pfam" id="PF07686">
    <property type="entry name" value="V-set"/>
    <property type="match status" value="1"/>
</dbReference>
<keyword evidence="2" id="KW-1064">Adaptive immunity</keyword>
<dbReference type="SUPFAM" id="SSF48726">
    <property type="entry name" value="Immunoglobulin"/>
    <property type="match status" value="1"/>
</dbReference>
<dbReference type="SMART" id="SM00409">
    <property type="entry name" value="IG"/>
    <property type="match status" value="1"/>
</dbReference>
<reference evidence="8" key="3">
    <citation type="submission" date="2025-09" db="UniProtKB">
        <authorList>
            <consortium name="Ensembl"/>
        </authorList>
    </citation>
    <scope>IDENTIFICATION</scope>
</reference>
<name>A0A8C8X4X5_PANLE</name>
<evidence type="ECO:0000256" key="2">
    <source>
        <dbReference type="ARBA" id="ARBA00023130"/>
    </source>
</evidence>
<reference evidence="8" key="1">
    <citation type="journal article" date="2019" name="bioRxiv">
        <title>Long live the king: chromosome-level assembly of the lion (Panthera leo) using linked-read, Hi-C, and long read data.</title>
        <authorList>
            <person name="Armstrong E.E."/>
            <person name="Taylor R.W."/>
            <person name="Miller D.E."/>
            <person name="Kaelin C."/>
            <person name="Barsh G."/>
            <person name="Hadly E.A."/>
            <person name="Petrov D."/>
        </authorList>
    </citation>
    <scope>NUCLEOTIDE SEQUENCE [LARGE SCALE GENOMIC DNA]</scope>
</reference>
<keyword evidence="4" id="KW-0393">Immunoglobulin domain</keyword>
<dbReference type="PANTHER" id="PTHR19367:SF42">
    <property type="entry name" value="T CELL RECEPTOR ALPHA VARIABLE 18"/>
    <property type="match status" value="1"/>
</dbReference>
<dbReference type="Proteomes" id="UP000694399">
    <property type="component" value="Chromosome B4"/>
</dbReference>
<keyword evidence="5" id="KW-0391">Immunity</keyword>
<dbReference type="AlphaFoldDB" id="A0A8C8X4X5"/>
<dbReference type="OMA" id="QEGPGCE"/>
<keyword evidence="3" id="KW-0675">Receptor</keyword>
<feature type="region of interest" description="Disordered" evidence="6">
    <location>
        <begin position="179"/>
        <end position="199"/>
    </location>
</feature>
<dbReference type="InterPro" id="IPR003599">
    <property type="entry name" value="Ig_sub"/>
</dbReference>
<dbReference type="GeneTree" id="ENSGT00940000153073"/>
<evidence type="ECO:0000256" key="1">
    <source>
        <dbReference type="ARBA" id="ARBA00022729"/>
    </source>
</evidence>
<dbReference type="GO" id="GO:0042101">
    <property type="term" value="C:T cell receptor complex"/>
    <property type="evidence" value="ECO:0007669"/>
    <property type="project" value="UniProtKB-KW"/>
</dbReference>
<proteinExistence type="predicted"/>
<dbReference type="SMART" id="SM00406">
    <property type="entry name" value="IGv"/>
    <property type="match status" value="1"/>
</dbReference>
<evidence type="ECO:0000256" key="5">
    <source>
        <dbReference type="ARBA" id="ARBA00043266"/>
    </source>
</evidence>
<sequence>MSFFRACDMTLQGRLACLTRESRFPRLFHQRIKKLEEQPSQLWVYSQMKPSTASPQAMLSASYLGLSILLILRGINGDSVTQTEGSVTLFEGTPLTLNCTYQSSYTVFVFWYVQYQNKAPQLLLKGLSENQRAEHHGFHASLVKSDSSFHLQKRSVRMSDSAVYYCVLGGTARWLAGGAEHKPRGAQEGPGCEQPGRGE</sequence>
<reference evidence="8" key="2">
    <citation type="submission" date="2025-08" db="UniProtKB">
        <authorList>
            <consortium name="Ensembl"/>
        </authorList>
    </citation>
    <scope>IDENTIFICATION</scope>
</reference>
<feature type="domain" description="Ig-like" evidence="7">
    <location>
        <begin position="78"/>
        <end position="166"/>
    </location>
</feature>
<dbReference type="InterPro" id="IPR007110">
    <property type="entry name" value="Ig-like_dom"/>
</dbReference>
<protein>
    <recommendedName>
        <fullName evidence="7">Ig-like domain-containing protein</fullName>
    </recommendedName>
</protein>